<evidence type="ECO:0000313" key="2">
    <source>
        <dbReference type="EMBL" id="KAF2797509.1"/>
    </source>
</evidence>
<gene>
    <name evidence="2" type="ORF">K505DRAFT_372441</name>
</gene>
<feature type="compositionally biased region" description="Acidic residues" evidence="1">
    <location>
        <begin position="201"/>
        <end position="225"/>
    </location>
</feature>
<protein>
    <submittedName>
        <fullName evidence="2">Uncharacterized protein</fullName>
    </submittedName>
</protein>
<dbReference type="OrthoDB" id="5403729at2759"/>
<dbReference type="AlphaFoldDB" id="A0A6A6XME0"/>
<organism evidence="2 3">
    <name type="scientific">Melanomma pulvis-pyrius CBS 109.77</name>
    <dbReference type="NCBI Taxonomy" id="1314802"/>
    <lineage>
        <taxon>Eukaryota</taxon>
        <taxon>Fungi</taxon>
        <taxon>Dikarya</taxon>
        <taxon>Ascomycota</taxon>
        <taxon>Pezizomycotina</taxon>
        <taxon>Dothideomycetes</taxon>
        <taxon>Pleosporomycetidae</taxon>
        <taxon>Pleosporales</taxon>
        <taxon>Melanommataceae</taxon>
        <taxon>Melanomma</taxon>
    </lineage>
</organism>
<reference evidence="2" key="1">
    <citation type="journal article" date="2020" name="Stud. Mycol.">
        <title>101 Dothideomycetes genomes: a test case for predicting lifestyles and emergence of pathogens.</title>
        <authorList>
            <person name="Haridas S."/>
            <person name="Albert R."/>
            <person name="Binder M."/>
            <person name="Bloem J."/>
            <person name="Labutti K."/>
            <person name="Salamov A."/>
            <person name="Andreopoulos B."/>
            <person name="Baker S."/>
            <person name="Barry K."/>
            <person name="Bills G."/>
            <person name="Bluhm B."/>
            <person name="Cannon C."/>
            <person name="Castanera R."/>
            <person name="Culley D."/>
            <person name="Daum C."/>
            <person name="Ezra D."/>
            <person name="Gonzalez J."/>
            <person name="Henrissat B."/>
            <person name="Kuo A."/>
            <person name="Liang C."/>
            <person name="Lipzen A."/>
            <person name="Lutzoni F."/>
            <person name="Magnuson J."/>
            <person name="Mondo S."/>
            <person name="Nolan M."/>
            <person name="Ohm R."/>
            <person name="Pangilinan J."/>
            <person name="Park H.-J."/>
            <person name="Ramirez L."/>
            <person name="Alfaro M."/>
            <person name="Sun H."/>
            <person name="Tritt A."/>
            <person name="Yoshinaga Y."/>
            <person name="Zwiers L.-H."/>
            <person name="Turgeon B."/>
            <person name="Goodwin S."/>
            <person name="Spatafora J."/>
            <person name="Crous P."/>
            <person name="Grigoriev I."/>
        </authorList>
    </citation>
    <scope>NUCLEOTIDE SEQUENCE</scope>
    <source>
        <strain evidence="2">CBS 109.77</strain>
    </source>
</reference>
<sequence length="225" mass="25887">MDEYEEAVLFTFALLESRLDRIEYILGGARRQPQEKPRTFPERIQRIERALQELSAKTVLLQDVQQLLSKHSDLLSNTPDADEKEDAGLSPAQKAAVVVERAPGFATTASQLKALNDQQIPQSDGFIKLAKLRPRIAEAEDRHLQQALQISLLRRKSGMLVSRTKHIHLLGQGRCWVEWHKRLMDAERTVVRTEFRLKQGEDEDEGDEDEDEEEEEDDEDDDEED</sequence>
<evidence type="ECO:0000256" key="1">
    <source>
        <dbReference type="SAM" id="MobiDB-lite"/>
    </source>
</evidence>
<keyword evidence="3" id="KW-1185">Reference proteome</keyword>
<dbReference type="Proteomes" id="UP000799757">
    <property type="component" value="Unassembled WGS sequence"/>
</dbReference>
<dbReference type="EMBL" id="MU001805">
    <property type="protein sequence ID" value="KAF2797509.1"/>
    <property type="molecule type" value="Genomic_DNA"/>
</dbReference>
<name>A0A6A6XME0_9PLEO</name>
<feature type="region of interest" description="Disordered" evidence="1">
    <location>
        <begin position="195"/>
        <end position="225"/>
    </location>
</feature>
<proteinExistence type="predicted"/>
<accession>A0A6A6XME0</accession>
<evidence type="ECO:0000313" key="3">
    <source>
        <dbReference type="Proteomes" id="UP000799757"/>
    </source>
</evidence>